<accession>A0A0A9ANQ1</accession>
<proteinExistence type="predicted"/>
<sequence>MPARTQDDSQDFNMNAANMLERSDLVSDLSPSCQWLKTTLTFAIT</sequence>
<dbReference type="AlphaFoldDB" id="A0A0A9ANQ1"/>
<evidence type="ECO:0000313" key="1">
    <source>
        <dbReference type="EMBL" id="JAD50545.1"/>
    </source>
</evidence>
<reference evidence="1" key="2">
    <citation type="journal article" date="2015" name="Data Brief">
        <title>Shoot transcriptome of the giant reed, Arundo donax.</title>
        <authorList>
            <person name="Barrero R.A."/>
            <person name="Guerrero F.D."/>
            <person name="Moolhuijzen P."/>
            <person name="Goolsby J.A."/>
            <person name="Tidwell J."/>
            <person name="Bellgard S.E."/>
            <person name="Bellgard M.I."/>
        </authorList>
    </citation>
    <scope>NUCLEOTIDE SEQUENCE</scope>
    <source>
        <tissue evidence="1">Shoot tissue taken approximately 20 cm above the soil surface</tissue>
    </source>
</reference>
<dbReference type="EMBL" id="GBRH01247350">
    <property type="protein sequence ID" value="JAD50545.1"/>
    <property type="molecule type" value="Transcribed_RNA"/>
</dbReference>
<reference evidence="1" key="1">
    <citation type="submission" date="2014-09" db="EMBL/GenBank/DDBJ databases">
        <authorList>
            <person name="Magalhaes I.L.F."/>
            <person name="Oliveira U."/>
            <person name="Santos F.R."/>
            <person name="Vidigal T.H.D.A."/>
            <person name="Brescovit A.D."/>
            <person name="Santos A.J."/>
        </authorList>
    </citation>
    <scope>NUCLEOTIDE SEQUENCE</scope>
    <source>
        <tissue evidence="1">Shoot tissue taken approximately 20 cm above the soil surface</tissue>
    </source>
</reference>
<protein>
    <submittedName>
        <fullName evidence="1">Uncharacterized protein</fullName>
    </submittedName>
</protein>
<name>A0A0A9ANQ1_ARUDO</name>
<organism evidence="1">
    <name type="scientific">Arundo donax</name>
    <name type="common">Giant reed</name>
    <name type="synonym">Donax arundinaceus</name>
    <dbReference type="NCBI Taxonomy" id="35708"/>
    <lineage>
        <taxon>Eukaryota</taxon>
        <taxon>Viridiplantae</taxon>
        <taxon>Streptophyta</taxon>
        <taxon>Embryophyta</taxon>
        <taxon>Tracheophyta</taxon>
        <taxon>Spermatophyta</taxon>
        <taxon>Magnoliopsida</taxon>
        <taxon>Liliopsida</taxon>
        <taxon>Poales</taxon>
        <taxon>Poaceae</taxon>
        <taxon>PACMAD clade</taxon>
        <taxon>Arundinoideae</taxon>
        <taxon>Arundineae</taxon>
        <taxon>Arundo</taxon>
    </lineage>
</organism>